<dbReference type="STRING" id="1660073.CSUIS_0548"/>
<dbReference type="AlphaFoldDB" id="A0A1X9SVV1"/>
<name>A0A1X9SVV1_9BACT</name>
<feature type="region of interest" description="Disordered" evidence="1">
    <location>
        <begin position="69"/>
        <end position="102"/>
    </location>
</feature>
<reference evidence="3" key="1">
    <citation type="journal article" date="2017" name="Genome Biol. Evol.">
        <title>Comparative Genomic Analysis Identifies a Campylobacter Clade Deficient in Selenium Metabolism.</title>
        <authorList>
            <person name="Miller W.G."/>
            <person name="Yee E."/>
            <person name="Lopes B.S."/>
            <person name="Chapman M.H."/>
            <person name="Huynh S."/>
            <person name="Bono J.L."/>
            <person name="Parker C.T."/>
            <person name="Strachan N.J.C."/>
            <person name="Forbes K.J."/>
        </authorList>
    </citation>
    <scope>NUCLEOTIDE SEQUENCE [LARGE SCALE GENOMIC DNA]</scope>
    <source>
        <strain evidence="3">RM6137</strain>
    </source>
</reference>
<dbReference type="Proteomes" id="UP000194260">
    <property type="component" value="Chromosome"/>
</dbReference>
<dbReference type="KEGG" id="camy:CSUIS_0548"/>
<evidence type="ECO:0000313" key="3">
    <source>
        <dbReference type="Proteomes" id="UP000194260"/>
    </source>
</evidence>
<protein>
    <submittedName>
        <fullName evidence="2">Uncharacterized protein</fullName>
    </submittedName>
</protein>
<evidence type="ECO:0000256" key="1">
    <source>
        <dbReference type="SAM" id="MobiDB-lite"/>
    </source>
</evidence>
<accession>A0A1X9SVV1</accession>
<sequence length="102" mass="11441">MTKDSYELLGFIISKATNGLMVYSSVDGEKGQIDMGEIGDAVVKFKNKREYKVFSKEQWLAMPKNAKEATKTAKKNEPVLNEFEEQESDLKGENDESANSLV</sequence>
<organism evidence="2 3">
    <name type="scientific">Campylobacter porcelli</name>
    <dbReference type="NCBI Taxonomy" id="1660073"/>
    <lineage>
        <taxon>Bacteria</taxon>
        <taxon>Pseudomonadati</taxon>
        <taxon>Campylobacterota</taxon>
        <taxon>Epsilonproteobacteria</taxon>
        <taxon>Campylobacterales</taxon>
        <taxon>Campylobacteraceae</taxon>
        <taxon>Campylobacter</taxon>
    </lineage>
</organism>
<proteinExistence type="predicted"/>
<dbReference type="RefSeq" id="WP_086297016.1">
    <property type="nucleotide sequence ID" value="NZ_CP018789.1"/>
</dbReference>
<evidence type="ECO:0000313" key="2">
    <source>
        <dbReference type="EMBL" id="ARR00375.1"/>
    </source>
</evidence>
<gene>
    <name evidence="2" type="ORF">CSUIS_0548</name>
</gene>
<dbReference type="EMBL" id="CP018789">
    <property type="protein sequence ID" value="ARR00375.1"/>
    <property type="molecule type" value="Genomic_DNA"/>
</dbReference>